<dbReference type="InterPro" id="IPR004563">
    <property type="entry name" value="Apolipo_AcylTrfase"/>
</dbReference>
<feature type="transmembrane region" description="Helical" evidence="8">
    <location>
        <begin position="95"/>
        <end position="111"/>
    </location>
</feature>
<dbReference type="AlphaFoldDB" id="A0A1X1UJX0"/>
<evidence type="ECO:0000256" key="8">
    <source>
        <dbReference type="HAMAP-Rule" id="MF_01148"/>
    </source>
</evidence>
<dbReference type="PANTHER" id="PTHR38686">
    <property type="entry name" value="APOLIPOPROTEIN N-ACYLTRANSFERASE"/>
    <property type="match status" value="1"/>
</dbReference>
<keyword evidence="3 8" id="KW-0808">Transferase</keyword>
<dbReference type="Pfam" id="PF20154">
    <property type="entry name" value="LNT_N"/>
    <property type="match status" value="1"/>
</dbReference>
<dbReference type="Proteomes" id="UP000194000">
    <property type="component" value="Unassembled WGS sequence"/>
</dbReference>
<feature type="transmembrane region" description="Helical" evidence="8">
    <location>
        <begin position="117"/>
        <end position="133"/>
    </location>
</feature>
<proteinExistence type="inferred from homology"/>
<dbReference type="Gene3D" id="3.60.110.10">
    <property type="entry name" value="Carbon-nitrogen hydrolase"/>
    <property type="match status" value="1"/>
</dbReference>
<feature type="transmembrane region" description="Helical" evidence="8">
    <location>
        <begin position="171"/>
        <end position="191"/>
    </location>
</feature>
<dbReference type="Pfam" id="PF00795">
    <property type="entry name" value="CN_hydrolase"/>
    <property type="match status" value="1"/>
</dbReference>
<feature type="transmembrane region" description="Helical" evidence="8">
    <location>
        <begin position="145"/>
        <end position="165"/>
    </location>
</feature>
<comment type="catalytic activity">
    <reaction evidence="8">
        <text>N-terminal S-1,2-diacyl-sn-glyceryl-L-cysteinyl-[lipoprotein] + a glycerophospholipid = N-acyl-S-1,2-diacyl-sn-glyceryl-L-cysteinyl-[lipoprotein] + a 2-acyl-sn-glycero-3-phospholipid + H(+)</text>
        <dbReference type="Rhea" id="RHEA:48228"/>
        <dbReference type="Rhea" id="RHEA-COMP:14681"/>
        <dbReference type="Rhea" id="RHEA-COMP:14684"/>
        <dbReference type="ChEBI" id="CHEBI:15378"/>
        <dbReference type="ChEBI" id="CHEBI:136912"/>
        <dbReference type="ChEBI" id="CHEBI:140656"/>
        <dbReference type="ChEBI" id="CHEBI:140657"/>
        <dbReference type="ChEBI" id="CHEBI:140660"/>
        <dbReference type="EC" id="2.3.1.269"/>
    </reaction>
</comment>
<keyword evidence="2 8" id="KW-1003">Cell membrane</keyword>
<keyword evidence="6 8" id="KW-0472">Membrane</keyword>
<feature type="region of interest" description="Disordered" evidence="9">
    <location>
        <begin position="627"/>
        <end position="654"/>
    </location>
</feature>
<dbReference type="HAMAP" id="MF_01148">
    <property type="entry name" value="Lnt"/>
    <property type="match status" value="1"/>
</dbReference>
<dbReference type="CDD" id="cd07571">
    <property type="entry name" value="ALP_N-acyl_transferase"/>
    <property type="match status" value="1"/>
</dbReference>
<keyword evidence="4 8" id="KW-0812">Transmembrane</keyword>
<evidence type="ECO:0000313" key="11">
    <source>
        <dbReference type="EMBL" id="ORV57097.1"/>
    </source>
</evidence>
<feature type="transmembrane region" description="Helical" evidence="8">
    <location>
        <begin position="198"/>
        <end position="220"/>
    </location>
</feature>
<keyword evidence="7 8" id="KW-0012">Acyltransferase</keyword>
<protein>
    <recommendedName>
        <fullName evidence="8">Apolipoprotein N-acyltransferase</fullName>
        <shortName evidence="8">ALP N-acyltransferase</shortName>
        <ecNumber evidence="8">2.3.1.269</ecNumber>
    </recommendedName>
</protein>
<dbReference type="OrthoDB" id="9804277at2"/>
<evidence type="ECO:0000256" key="1">
    <source>
        <dbReference type="ARBA" id="ARBA00004651"/>
    </source>
</evidence>
<keyword evidence="5 8" id="KW-1133">Transmembrane helix</keyword>
<dbReference type="InterPro" id="IPR036526">
    <property type="entry name" value="C-N_Hydrolase_sf"/>
</dbReference>
<comment type="pathway">
    <text evidence="8">Protein modification; lipoprotein biosynthesis (N-acyl transfer).</text>
</comment>
<feature type="domain" description="CN hydrolase" evidence="10">
    <location>
        <begin position="321"/>
        <end position="577"/>
    </location>
</feature>
<dbReference type="PANTHER" id="PTHR38686:SF1">
    <property type="entry name" value="APOLIPOPROTEIN N-ACYLTRANSFERASE"/>
    <property type="match status" value="1"/>
</dbReference>
<evidence type="ECO:0000256" key="4">
    <source>
        <dbReference type="ARBA" id="ARBA00022692"/>
    </source>
</evidence>
<evidence type="ECO:0000259" key="10">
    <source>
        <dbReference type="PROSITE" id="PS50263"/>
    </source>
</evidence>
<gene>
    <name evidence="8" type="primary">lnt</name>
    <name evidence="11" type="ORF">AWC06_02670</name>
</gene>
<dbReference type="GO" id="GO:0016410">
    <property type="term" value="F:N-acyltransferase activity"/>
    <property type="evidence" value="ECO:0007669"/>
    <property type="project" value="UniProtKB-UniRule"/>
</dbReference>
<name>A0A1X1UJX0_9MYCO</name>
<dbReference type="UniPathway" id="UPA00666"/>
<sequence>MAKEIKRSGRRVRPAENTDVIPAVEDESTGEIPVQADDAADLDDDREATDVEAEDDELPWTGNSAAVLWDEIRQRLPGFGRALLAWLGKALRPRLLRLGVTVAAGLLLCSSFPSFDWWWAAILAFGLLAWVLIQPATTPVGGLGYGFLFGLAYYLPLVHWVSLLVGMMPLLALVVVCSVFPGIFGLLAVVVRRLPGWPIWFAVLWAAQEWLKSVIPFGGFPWGVVAAGQTAGPFLPLVRLGGVALLSSAIVLIGCSATAMGLEIVSWWRASRQPRQPEGAGDVPPAVLLPTICVCLMLLITMLVWPSVRHSGTGSGNEPIVTVAAIQGNVPRLGLEFNAQRLAVLGNHVRETRRLAEDVRAGRAPQPQFVIWPEDASEVDPSRNRDAALLISSAADAIGAPILVGALFEVPGRPPNAPAETNTVVVWKPGTGPADRHDKQIVQPFGEYLPWRGFFRHLSSMADWAGYIVPGNGTGVVHAAGVPVGVATCWEVIFDRALRESVRNGAQVLAVPANNANFNQRMSEQQLAFSKVRAVELDRYTVVASNTGISAVVTPDGRELARTSFFEPDYLDTQVRLKTTLTPAARWAPILQWVLVVAGGAVVVAAMLHNGWFPGLNRRLLPLAKKLGPTPERSEDSALEAGAEDTAPDEAANA</sequence>
<evidence type="ECO:0000256" key="5">
    <source>
        <dbReference type="ARBA" id="ARBA00022989"/>
    </source>
</evidence>
<reference evidence="11 12" key="1">
    <citation type="submission" date="2016-01" db="EMBL/GenBank/DDBJ databases">
        <title>The new phylogeny of the genus Mycobacterium.</title>
        <authorList>
            <person name="Tarcisio F."/>
            <person name="Conor M."/>
            <person name="Antonella G."/>
            <person name="Elisabetta G."/>
            <person name="Giulia F.S."/>
            <person name="Sara T."/>
            <person name="Anna F."/>
            <person name="Clotilde B."/>
            <person name="Roberto B."/>
            <person name="Veronica D.S."/>
            <person name="Fabio R."/>
            <person name="Monica P."/>
            <person name="Olivier J."/>
            <person name="Enrico T."/>
            <person name="Nicola S."/>
        </authorList>
    </citation>
    <scope>NUCLEOTIDE SEQUENCE [LARGE SCALE GENOMIC DNA]</scope>
    <source>
        <strain evidence="11 12">DSM 45731</strain>
    </source>
</reference>
<dbReference type="SUPFAM" id="SSF56317">
    <property type="entry name" value="Carbon-nitrogen hydrolase"/>
    <property type="match status" value="1"/>
</dbReference>
<comment type="caution">
    <text evidence="11">The sequence shown here is derived from an EMBL/GenBank/DDBJ whole genome shotgun (WGS) entry which is preliminary data.</text>
</comment>
<feature type="region of interest" description="Disordered" evidence="9">
    <location>
        <begin position="1"/>
        <end position="45"/>
    </location>
</feature>
<dbReference type="InterPro" id="IPR045378">
    <property type="entry name" value="LNT_N"/>
</dbReference>
<evidence type="ECO:0000256" key="2">
    <source>
        <dbReference type="ARBA" id="ARBA00022475"/>
    </source>
</evidence>
<evidence type="ECO:0000256" key="6">
    <source>
        <dbReference type="ARBA" id="ARBA00023136"/>
    </source>
</evidence>
<evidence type="ECO:0000256" key="9">
    <source>
        <dbReference type="SAM" id="MobiDB-lite"/>
    </source>
</evidence>
<dbReference type="GO" id="GO:0005886">
    <property type="term" value="C:plasma membrane"/>
    <property type="evidence" value="ECO:0007669"/>
    <property type="project" value="UniProtKB-SubCell"/>
</dbReference>
<dbReference type="InterPro" id="IPR003010">
    <property type="entry name" value="C-N_Hydrolase"/>
</dbReference>
<evidence type="ECO:0000313" key="12">
    <source>
        <dbReference type="Proteomes" id="UP000194000"/>
    </source>
</evidence>
<evidence type="ECO:0000256" key="7">
    <source>
        <dbReference type="ARBA" id="ARBA00023315"/>
    </source>
</evidence>
<dbReference type="NCBIfam" id="TIGR00546">
    <property type="entry name" value="lnt"/>
    <property type="match status" value="1"/>
</dbReference>
<comment type="similarity">
    <text evidence="8">Belongs to the CN hydrolase family. Apolipoprotein N-acyltransferase subfamily.</text>
</comment>
<feature type="transmembrane region" description="Helical" evidence="8">
    <location>
        <begin position="590"/>
        <end position="613"/>
    </location>
</feature>
<accession>A0A1X1UJX0</accession>
<keyword evidence="11" id="KW-0449">Lipoprotein</keyword>
<organism evidence="11 12">
    <name type="scientific">Mycobacterium fragae</name>
    <dbReference type="NCBI Taxonomy" id="1260918"/>
    <lineage>
        <taxon>Bacteria</taxon>
        <taxon>Bacillati</taxon>
        <taxon>Actinomycetota</taxon>
        <taxon>Actinomycetes</taxon>
        <taxon>Mycobacteriales</taxon>
        <taxon>Mycobacteriaceae</taxon>
        <taxon>Mycobacterium</taxon>
    </lineage>
</organism>
<dbReference type="PROSITE" id="PS50263">
    <property type="entry name" value="CN_HYDROLASE"/>
    <property type="match status" value="1"/>
</dbReference>
<feature type="transmembrane region" description="Helical" evidence="8">
    <location>
        <begin position="286"/>
        <end position="305"/>
    </location>
</feature>
<comment type="function">
    <text evidence="8">Catalyzes the phospholipid dependent N-acylation of the N-terminal cysteine of apolipoprotein, the last step in lipoprotein maturation.</text>
</comment>
<keyword evidence="12" id="KW-1185">Reference proteome</keyword>
<dbReference type="EC" id="2.3.1.269" evidence="8"/>
<feature type="transmembrane region" description="Helical" evidence="8">
    <location>
        <begin position="240"/>
        <end position="265"/>
    </location>
</feature>
<evidence type="ECO:0000256" key="3">
    <source>
        <dbReference type="ARBA" id="ARBA00022679"/>
    </source>
</evidence>
<dbReference type="EMBL" id="LQOW01000031">
    <property type="protein sequence ID" value="ORV57097.1"/>
    <property type="molecule type" value="Genomic_DNA"/>
</dbReference>
<dbReference type="GO" id="GO:0042158">
    <property type="term" value="P:lipoprotein biosynthetic process"/>
    <property type="evidence" value="ECO:0007669"/>
    <property type="project" value="UniProtKB-UniRule"/>
</dbReference>
<comment type="subcellular location">
    <subcellularLocation>
        <location evidence="1 8">Cell membrane</location>
        <topology evidence="1 8">Multi-pass membrane protein</topology>
    </subcellularLocation>
</comment>
<dbReference type="STRING" id="1260918.AWC06_02670"/>